<dbReference type="OrthoDB" id="9930022at2759"/>
<dbReference type="InterPro" id="IPR020843">
    <property type="entry name" value="ER"/>
</dbReference>
<dbReference type="InParanoid" id="K5URC6"/>
<dbReference type="KEGG" id="pco:PHACADRAFT_186564"/>
<evidence type="ECO:0000313" key="2">
    <source>
        <dbReference type="EMBL" id="EKM52416.1"/>
    </source>
</evidence>
<dbReference type="Pfam" id="PF00107">
    <property type="entry name" value="ADH_zinc_N"/>
    <property type="match status" value="1"/>
</dbReference>
<dbReference type="SUPFAM" id="SSF50129">
    <property type="entry name" value="GroES-like"/>
    <property type="match status" value="1"/>
</dbReference>
<dbReference type="GO" id="GO:0016491">
    <property type="term" value="F:oxidoreductase activity"/>
    <property type="evidence" value="ECO:0007669"/>
    <property type="project" value="InterPro"/>
</dbReference>
<reference evidence="2 3" key="1">
    <citation type="journal article" date="2012" name="BMC Genomics">
        <title>Comparative genomics of the white-rot fungi, Phanerochaete carnosa and P. chrysosporium, to elucidate the genetic basis of the distinct wood types they colonize.</title>
        <authorList>
            <person name="Suzuki H."/>
            <person name="MacDonald J."/>
            <person name="Syed K."/>
            <person name="Salamov A."/>
            <person name="Hori C."/>
            <person name="Aerts A."/>
            <person name="Henrissat B."/>
            <person name="Wiebenga A."/>
            <person name="vanKuyk P.A."/>
            <person name="Barry K."/>
            <person name="Lindquist E."/>
            <person name="LaButti K."/>
            <person name="Lapidus A."/>
            <person name="Lucas S."/>
            <person name="Coutinho P."/>
            <person name="Gong Y."/>
            <person name="Samejima M."/>
            <person name="Mahadevan R."/>
            <person name="Abou-Zaid M."/>
            <person name="de Vries R.P."/>
            <person name="Igarashi K."/>
            <person name="Yadav J.S."/>
            <person name="Grigoriev I.V."/>
            <person name="Master E.R."/>
        </authorList>
    </citation>
    <scope>NUCLEOTIDE SEQUENCE [LARGE SCALE GENOMIC DNA]</scope>
    <source>
        <strain evidence="2 3">HHB-10118-sp</strain>
    </source>
</reference>
<dbReference type="InterPro" id="IPR052711">
    <property type="entry name" value="Zinc_ADH-like"/>
</dbReference>
<dbReference type="Proteomes" id="UP000008370">
    <property type="component" value="Unassembled WGS sequence"/>
</dbReference>
<dbReference type="InterPro" id="IPR013149">
    <property type="entry name" value="ADH-like_C"/>
</dbReference>
<name>K5URC6_PHACS</name>
<proteinExistence type="predicted"/>
<dbReference type="SUPFAM" id="SSF51735">
    <property type="entry name" value="NAD(P)-binding Rossmann-fold domains"/>
    <property type="match status" value="1"/>
</dbReference>
<dbReference type="Pfam" id="PF08240">
    <property type="entry name" value="ADH_N"/>
    <property type="match status" value="1"/>
</dbReference>
<accession>K5URC6</accession>
<feature type="domain" description="Enoyl reductase (ER)" evidence="1">
    <location>
        <begin position="32"/>
        <end position="356"/>
    </location>
</feature>
<dbReference type="PANTHER" id="PTHR45033:SF2">
    <property type="entry name" value="ZINC-TYPE ALCOHOL DEHYDROGENASE-LIKE PROTEIN C1773.06C"/>
    <property type="match status" value="1"/>
</dbReference>
<organism evidence="2 3">
    <name type="scientific">Phanerochaete carnosa (strain HHB-10118-sp)</name>
    <name type="common">White-rot fungus</name>
    <name type="synonym">Peniophora carnosa</name>
    <dbReference type="NCBI Taxonomy" id="650164"/>
    <lineage>
        <taxon>Eukaryota</taxon>
        <taxon>Fungi</taxon>
        <taxon>Dikarya</taxon>
        <taxon>Basidiomycota</taxon>
        <taxon>Agaricomycotina</taxon>
        <taxon>Agaricomycetes</taxon>
        <taxon>Polyporales</taxon>
        <taxon>Phanerochaetaceae</taxon>
        <taxon>Phanerochaete</taxon>
    </lineage>
</organism>
<dbReference type="PANTHER" id="PTHR45033">
    <property type="match status" value="1"/>
</dbReference>
<dbReference type="AlphaFoldDB" id="K5URC6"/>
<dbReference type="HOGENOM" id="CLU_026673_3_4_1"/>
<keyword evidence="3" id="KW-1185">Reference proteome</keyword>
<dbReference type="RefSeq" id="XP_007398763.1">
    <property type="nucleotide sequence ID" value="XM_007398701.1"/>
</dbReference>
<evidence type="ECO:0000313" key="3">
    <source>
        <dbReference type="Proteomes" id="UP000008370"/>
    </source>
</evidence>
<dbReference type="SMART" id="SM00829">
    <property type="entry name" value="PKS_ER"/>
    <property type="match status" value="1"/>
</dbReference>
<dbReference type="InterPro" id="IPR013154">
    <property type="entry name" value="ADH-like_N"/>
</dbReference>
<dbReference type="CDD" id="cd08276">
    <property type="entry name" value="MDR7"/>
    <property type="match status" value="1"/>
</dbReference>
<sequence length="361" mass="38901">MVKTDLPAGSTPANGSAVPTKARQYFLPKLDGVHNLAVREFDVPLPKANEVLVKVHAVSLNFRDLTIATGTYRGPKHENLVPCSDMAGEVVVVGDDVEKWTVGDRVCANFSQAHLHGDITPETANTALGGSLEGVLTEYRAFPADSLVRVPQYLTYEEASTLPCAALTAYNALHGPTPIKGGDWVLVQGTGGVSIFGLQIAVASGANVIATSSSDEKLEQAKRLGANHTINYKKIPDWEKEVQIITGGRGVDHIIEVGGPGTLNQSLDAVRMAGWIHVIGFLAGNADVSNVPLKTLFKAAIVRGILIGSRTQFEDMNRLFSARQIHPVVDKVFDFEQAQEAYKHLESQKHIGKIVIKVSRQ</sequence>
<dbReference type="InterPro" id="IPR036291">
    <property type="entry name" value="NAD(P)-bd_dom_sf"/>
</dbReference>
<dbReference type="InterPro" id="IPR011032">
    <property type="entry name" value="GroES-like_sf"/>
</dbReference>
<evidence type="ECO:0000259" key="1">
    <source>
        <dbReference type="SMART" id="SM00829"/>
    </source>
</evidence>
<dbReference type="Gene3D" id="3.90.180.10">
    <property type="entry name" value="Medium-chain alcohol dehydrogenases, catalytic domain"/>
    <property type="match status" value="1"/>
</dbReference>
<dbReference type="EMBL" id="JH930475">
    <property type="protein sequence ID" value="EKM52416.1"/>
    <property type="molecule type" value="Genomic_DNA"/>
</dbReference>
<dbReference type="Gene3D" id="3.40.50.720">
    <property type="entry name" value="NAD(P)-binding Rossmann-like Domain"/>
    <property type="match status" value="1"/>
</dbReference>
<gene>
    <name evidence="2" type="ORF">PHACADRAFT_186564</name>
</gene>
<protein>
    <recommendedName>
        <fullName evidence="1">Enoyl reductase (ER) domain-containing protein</fullName>
    </recommendedName>
</protein>
<dbReference type="GeneID" id="18910363"/>